<proteinExistence type="predicted"/>
<dbReference type="STRING" id="1247936.BN2475_510062"/>
<feature type="region of interest" description="Disordered" evidence="1">
    <location>
        <begin position="228"/>
        <end position="247"/>
    </location>
</feature>
<organism evidence="2 3">
    <name type="scientific">Paraburkholderia ribeironis</name>
    <dbReference type="NCBI Taxonomy" id="1247936"/>
    <lineage>
        <taxon>Bacteria</taxon>
        <taxon>Pseudomonadati</taxon>
        <taxon>Pseudomonadota</taxon>
        <taxon>Betaproteobacteria</taxon>
        <taxon>Burkholderiales</taxon>
        <taxon>Burkholderiaceae</taxon>
        <taxon>Paraburkholderia</taxon>
    </lineage>
</organism>
<dbReference type="OrthoDB" id="9035736at2"/>
<dbReference type="Proteomes" id="UP000187012">
    <property type="component" value="Unassembled WGS sequence"/>
</dbReference>
<accession>A0A1N7SCE7</accession>
<dbReference type="AlphaFoldDB" id="A0A1N7SCE7"/>
<protein>
    <submittedName>
        <fullName evidence="2">Type III secretion apparatus protein, HrpE/YscL family</fullName>
    </submittedName>
</protein>
<evidence type="ECO:0000256" key="1">
    <source>
        <dbReference type="SAM" id="MobiDB-lite"/>
    </source>
</evidence>
<evidence type="ECO:0000313" key="3">
    <source>
        <dbReference type="Proteomes" id="UP000187012"/>
    </source>
</evidence>
<keyword evidence="3" id="KW-1185">Reference proteome</keyword>
<dbReference type="RefSeq" id="WP_094781781.1">
    <property type="nucleotide sequence ID" value="NZ_CYGX02000051.1"/>
</dbReference>
<evidence type="ECO:0000313" key="2">
    <source>
        <dbReference type="EMBL" id="SIT45004.1"/>
    </source>
</evidence>
<name>A0A1N7SCE7_9BURK</name>
<dbReference type="EMBL" id="CYGX02000051">
    <property type="protein sequence ID" value="SIT45004.1"/>
    <property type="molecule type" value="Genomic_DNA"/>
</dbReference>
<reference evidence="2 3" key="1">
    <citation type="submission" date="2016-12" db="EMBL/GenBank/DDBJ databases">
        <authorList>
            <person name="Song W.-J."/>
            <person name="Kurnit D.M."/>
        </authorList>
    </citation>
    <scope>NUCLEOTIDE SEQUENCE [LARGE SCALE GENOMIC DNA]</scope>
    <source>
        <strain evidence="2 3">STM7296</strain>
    </source>
</reference>
<sequence length="247" mass="27247">MPFSSLHHYPDTLAAEAGVLIKRKPLAQVARAEGLMREAKRRTQELVRSAIDEAEACRQQAARDGHTAGFVLMAEQLADYIAQSRQLQMTLREQVVREVQASLQQLIGEPEFLLRLAEAFANGKRGCADVPVRVSVPNHAKRIVSAVRERLARSYPDVEVSCRDIDAFTVEWGEEILRFNSFDVAQRLSAASLASCASAADAINHDALARKVLGNALGRLSSDGADDMAHNVTHEDNFDDSEHHVHN</sequence>
<gene>
    <name evidence="2" type="ORF">BN2475_510062</name>
</gene>